<proteinExistence type="predicted"/>
<gene>
    <name evidence="1" type="ORF">PTQ40_28930</name>
</gene>
<accession>A0AB35Q446</accession>
<dbReference type="EMBL" id="JAQSKY010000033">
    <property type="protein sequence ID" value="MDS7902989.1"/>
    <property type="molecule type" value="Genomic_DNA"/>
</dbReference>
<reference evidence="1" key="1">
    <citation type="journal article" date="2023" name="Front. Microbiol.">
        <title>Genomic characterization of carbapenem-resistant Klebsiella oxytoca complex in China: a multi-center study.</title>
        <authorList>
            <person name="Wan W."/>
            <person name="Yang X."/>
            <person name="Yu H."/>
            <person name="Wang M."/>
            <person name="Jia W."/>
            <person name="Huang B."/>
            <person name="Qu F."/>
            <person name="Shan B."/>
            <person name="Tang Y.W."/>
            <person name="Chen L."/>
            <person name="Du H."/>
        </authorList>
    </citation>
    <scope>NUCLEOTIDE SEQUENCE</scope>
    <source>
        <strain evidence="1">HD1688</strain>
    </source>
</reference>
<dbReference type="Proteomes" id="UP001249822">
    <property type="component" value="Unassembled WGS sequence"/>
</dbReference>
<reference evidence="1" key="2">
    <citation type="submission" date="2023-01" db="EMBL/GenBank/DDBJ databases">
        <authorList>
            <person name="Du H."/>
            <person name="Wan W."/>
        </authorList>
    </citation>
    <scope>NUCLEOTIDE SEQUENCE</scope>
    <source>
        <strain evidence="1">HD1688</strain>
    </source>
</reference>
<comment type="caution">
    <text evidence="1">The sequence shown here is derived from an EMBL/GenBank/DDBJ whole genome shotgun (WGS) entry which is preliminary data.</text>
</comment>
<organism evidence="1 2">
    <name type="scientific">Klebsiella michiganensis</name>
    <dbReference type="NCBI Taxonomy" id="1134687"/>
    <lineage>
        <taxon>Bacteria</taxon>
        <taxon>Pseudomonadati</taxon>
        <taxon>Pseudomonadota</taxon>
        <taxon>Gammaproteobacteria</taxon>
        <taxon>Enterobacterales</taxon>
        <taxon>Enterobacteriaceae</taxon>
        <taxon>Klebsiella/Raoultella group</taxon>
        <taxon>Klebsiella</taxon>
    </lineage>
</organism>
<dbReference type="AlphaFoldDB" id="A0AB35Q446"/>
<protein>
    <submittedName>
        <fullName evidence="1">KorC</fullName>
    </submittedName>
</protein>
<name>A0AB35Q446_9ENTR</name>
<sequence>MALTPEQISCRQQLVATGDFNAHTLLPGEEWTRPENADVRHVLLLISLNDMQLADRLHVRERTVRKWRSGETKMVFTTWCCLCQVAGLGSLLE</sequence>
<evidence type="ECO:0000313" key="1">
    <source>
        <dbReference type="EMBL" id="MDS7902989.1"/>
    </source>
</evidence>
<dbReference type="RefSeq" id="WP_048994309.1">
    <property type="nucleotide sequence ID" value="NZ_CABGVP010000028.1"/>
</dbReference>
<evidence type="ECO:0000313" key="2">
    <source>
        <dbReference type="Proteomes" id="UP001249822"/>
    </source>
</evidence>